<protein>
    <recommendedName>
        <fullName evidence="1">Kazal-like domain-containing protein</fullName>
    </recommendedName>
</protein>
<evidence type="ECO:0000313" key="3">
    <source>
        <dbReference type="Proteomes" id="UP000708208"/>
    </source>
</evidence>
<comment type="caution">
    <text evidence="2">The sequence shown here is derived from an EMBL/GenBank/DDBJ whole genome shotgun (WGS) entry which is preliminary data.</text>
</comment>
<dbReference type="AlphaFoldDB" id="A0A8J2PH45"/>
<dbReference type="EMBL" id="CAJVCH010520566">
    <property type="protein sequence ID" value="CAG7821773.1"/>
    <property type="molecule type" value="Genomic_DNA"/>
</dbReference>
<gene>
    <name evidence="2" type="ORF">AFUS01_LOCUS32087</name>
</gene>
<proteinExistence type="predicted"/>
<accession>A0A8J2PH45</accession>
<evidence type="ECO:0000259" key="1">
    <source>
        <dbReference type="PROSITE" id="PS51465"/>
    </source>
</evidence>
<organism evidence="2 3">
    <name type="scientific">Allacma fusca</name>
    <dbReference type="NCBI Taxonomy" id="39272"/>
    <lineage>
        <taxon>Eukaryota</taxon>
        <taxon>Metazoa</taxon>
        <taxon>Ecdysozoa</taxon>
        <taxon>Arthropoda</taxon>
        <taxon>Hexapoda</taxon>
        <taxon>Collembola</taxon>
        <taxon>Symphypleona</taxon>
        <taxon>Sminthuridae</taxon>
        <taxon>Allacma</taxon>
    </lineage>
</organism>
<dbReference type="InterPro" id="IPR002350">
    <property type="entry name" value="Kazal_dom"/>
</dbReference>
<name>A0A8J2PH45_9HEXA</name>
<feature type="domain" description="Kazal-like" evidence="1">
    <location>
        <begin position="69"/>
        <end position="135"/>
    </location>
</feature>
<reference evidence="2" key="1">
    <citation type="submission" date="2021-06" db="EMBL/GenBank/DDBJ databases">
        <authorList>
            <person name="Hodson N. C."/>
            <person name="Mongue J. A."/>
            <person name="Jaron S. K."/>
        </authorList>
    </citation>
    <scope>NUCLEOTIDE SEQUENCE</scope>
</reference>
<dbReference type="Proteomes" id="UP000708208">
    <property type="component" value="Unassembled WGS sequence"/>
</dbReference>
<evidence type="ECO:0000313" key="2">
    <source>
        <dbReference type="EMBL" id="CAG7821773.1"/>
    </source>
</evidence>
<sequence>MTIFSFVGLRHYSLTPKFNKYVFLMNVEVNLLENKSTTIPQDFTLHSNNETTPFLGLLLALLALSIAVVEGQQRCGDNCAMTTDYTPVCGSVGSARKTYSNMASLQCAKRCNKRLRMIPVVLFCVTIAKGDKCLFNVPVTRSVLKCGTNVYSTDSIHVNAVNSCGQHTNGTEITDRDIRCILEKLEYIIDGKVVISKMGSGIKAIFPDHWTRLMPAVWQCALESLKKSDQVDTFEHVNCRIKAYKDVCGYST</sequence>
<dbReference type="OrthoDB" id="126772at2759"/>
<feature type="non-terminal residue" evidence="2">
    <location>
        <position position="1"/>
    </location>
</feature>
<keyword evidence="3" id="KW-1185">Reference proteome</keyword>
<dbReference type="PROSITE" id="PS51465">
    <property type="entry name" value="KAZAL_2"/>
    <property type="match status" value="1"/>
</dbReference>